<reference evidence="2" key="1">
    <citation type="submission" date="2017-06" db="EMBL/GenBank/DDBJ databases">
        <title>Genome analysis of Fimbriiglobus ruber SP5, the first member of the order Planctomycetales with confirmed chitinolytic capability.</title>
        <authorList>
            <person name="Ravin N.V."/>
            <person name="Rakitin A.L."/>
            <person name="Ivanova A.A."/>
            <person name="Beletsky A.V."/>
            <person name="Kulichevskaya I.S."/>
            <person name="Mardanov A.V."/>
            <person name="Dedysh S.N."/>
        </authorList>
    </citation>
    <scope>NUCLEOTIDE SEQUENCE [LARGE SCALE GENOMIC DNA]</scope>
    <source>
        <strain evidence="2">SP5</strain>
    </source>
</reference>
<evidence type="ECO:0000313" key="1">
    <source>
        <dbReference type="EMBL" id="OWK46648.1"/>
    </source>
</evidence>
<sequence>MGEQRGREWERTLDEVERAIGVCLASLDGYEQKFAEVLATTPTPVGEPSLPAPILAAGSDDGFATRLASAGQYSEDVEKVLAEQETVWGEWRNALLAWQQTLDIQTAVQLGR</sequence>
<gene>
    <name evidence="1" type="ORF">FRUB_00347</name>
</gene>
<dbReference type="RefSeq" id="WP_088251851.1">
    <property type="nucleotide sequence ID" value="NZ_NIDE01000001.1"/>
</dbReference>
<protein>
    <submittedName>
        <fullName evidence="1">Uncharacterized protein</fullName>
    </submittedName>
</protein>
<dbReference type="Proteomes" id="UP000214646">
    <property type="component" value="Unassembled WGS sequence"/>
</dbReference>
<keyword evidence="2" id="KW-1185">Reference proteome</keyword>
<dbReference type="OrthoDB" id="9928846at2"/>
<comment type="caution">
    <text evidence="1">The sequence shown here is derived from an EMBL/GenBank/DDBJ whole genome shotgun (WGS) entry which is preliminary data.</text>
</comment>
<proteinExistence type="predicted"/>
<dbReference type="EMBL" id="NIDE01000001">
    <property type="protein sequence ID" value="OWK46648.1"/>
    <property type="molecule type" value="Genomic_DNA"/>
</dbReference>
<organism evidence="1 2">
    <name type="scientific">Fimbriiglobus ruber</name>
    <dbReference type="NCBI Taxonomy" id="1908690"/>
    <lineage>
        <taxon>Bacteria</taxon>
        <taxon>Pseudomonadati</taxon>
        <taxon>Planctomycetota</taxon>
        <taxon>Planctomycetia</taxon>
        <taxon>Gemmatales</taxon>
        <taxon>Gemmataceae</taxon>
        <taxon>Fimbriiglobus</taxon>
    </lineage>
</organism>
<evidence type="ECO:0000313" key="2">
    <source>
        <dbReference type="Proteomes" id="UP000214646"/>
    </source>
</evidence>
<name>A0A225E775_9BACT</name>
<accession>A0A225E775</accession>
<dbReference type="AlphaFoldDB" id="A0A225E775"/>